<dbReference type="CDD" id="cd00090">
    <property type="entry name" value="HTH_ARSR"/>
    <property type="match status" value="1"/>
</dbReference>
<dbReference type="InterPro" id="IPR036388">
    <property type="entry name" value="WH-like_DNA-bd_sf"/>
</dbReference>
<dbReference type="PANTHER" id="PTHR30154:SF34">
    <property type="entry name" value="TRANSCRIPTIONAL REGULATOR AZLB"/>
    <property type="match status" value="1"/>
</dbReference>
<dbReference type="GO" id="GO:0043565">
    <property type="term" value="F:sequence-specific DNA binding"/>
    <property type="evidence" value="ECO:0007669"/>
    <property type="project" value="InterPro"/>
</dbReference>
<evidence type="ECO:0000313" key="6">
    <source>
        <dbReference type="Proteomes" id="UP000190150"/>
    </source>
</evidence>
<evidence type="ECO:0000256" key="2">
    <source>
        <dbReference type="ARBA" id="ARBA00023125"/>
    </source>
</evidence>
<dbReference type="PANTHER" id="PTHR30154">
    <property type="entry name" value="LEUCINE-RESPONSIVE REGULATORY PROTEIN"/>
    <property type="match status" value="1"/>
</dbReference>
<proteinExistence type="predicted"/>
<dbReference type="InterPro" id="IPR019887">
    <property type="entry name" value="Tscrpt_reg_AsnC/Lrp_C"/>
</dbReference>
<name>A0A1T5CH53_9SPHI</name>
<dbReference type="AlphaFoldDB" id="A0A1T5CH53"/>
<organism evidence="5 6">
    <name type="scientific">Sphingobacterium nematocida</name>
    <dbReference type="NCBI Taxonomy" id="1513896"/>
    <lineage>
        <taxon>Bacteria</taxon>
        <taxon>Pseudomonadati</taxon>
        <taxon>Bacteroidota</taxon>
        <taxon>Sphingobacteriia</taxon>
        <taxon>Sphingobacteriales</taxon>
        <taxon>Sphingobacteriaceae</taxon>
        <taxon>Sphingobacterium</taxon>
    </lineage>
</organism>
<keyword evidence="1" id="KW-0805">Transcription regulation</keyword>
<evidence type="ECO:0000256" key="1">
    <source>
        <dbReference type="ARBA" id="ARBA00023015"/>
    </source>
</evidence>
<keyword evidence="2 5" id="KW-0238">DNA-binding</keyword>
<dbReference type="GO" id="GO:0006355">
    <property type="term" value="P:regulation of DNA-templated transcription"/>
    <property type="evidence" value="ECO:0007669"/>
    <property type="project" value="UniProtKB-ARBA"/>
</dbReference>
<dbReference type="Pfam" id="PF13412">
    <property type="entry name" value="HTH_24"/>
    <property type="match status" value="1"/>
</dbReference>
<dbReference type="Gene3D" id="1.10.10.10">
    <property type="entry name" value="Winged helix-like DNA-binding domain superfamily/Winged helix DNA-binding domain"/>
    <property type="match status" value="1"/>
</dbReference>
<dbReference type="Proteomes" id="UP000190150">
    <property type="component" value="Unassembled WGS sequence"/>
</dbReference>
<sequence length="153" mass="17501">MNLDLIDIKLLRLLQENAELSNKDLAFKTNKSITTVHDRVRRLKESGYINRMVAILDRQKIGIGLISFSQVFLVDHGAESLKKFEESVAAFAEVMECFQMSGSYDFLLRVATRDMEGYHMFLRNKLSALPNVDKVQTFFVLSESKSETGFPLM</sequence>
<evidence type="ECO:0000259" key="4">
    <source>
        <dbReference type="PROSITE" id="PS50956"/>
    </source>
</evidence>
<dbReference type="RefSeq" id="WP_079642300.1">
    <property type="nucleotide sequence ID" value="NZ_FUZF01000004.1"/>
</dbReference>
<dbReference type="Gene3D" id="3.30.70.920">
    <property type="match status" value="1"/>
</dbReference>
<evidence type="ECO:0000256" key="3">
    <source>
        <dbReference type="ARBA" id="ARBA00023163"/>
    </source>
</evidence>
<dbReference type="PROSITE" id="PS50956">
    <property type="entry name" value="HTH_ASNC_2"/>
    <property type="match status" value="1"/>
</dbReference>
<reference evidence="6" key="1">
    <citation type="submission" date="2017-02" db="EMBL/GenBank/DDBJ databases">
        <authorList>
            <person name="Varghese N."/>
            <person name="Submissions S."/>
        </authorList>
    </citation>
    <scope>NUCLEOTIDE SEQUENCE [LARGE SCALE GENOMIC DNA]</scope>
    <source>
        <strain evidence="6">DSM 24091</strain>
    </source>
</reference>
<dbReference type="InterPro" id="IPR000485">
    <property type="entry name" value="AsnC-type_HTH_dom"/>
</dbReference>
<dbReference type="SUPFAM" id="SSF54909">
    <property type="entry name" value="Dimeric alpha+beta barrel"/>
    <property type="match status" value="1"/>
</dbReference>
<keyword evidence="6" id="KW-1185">Reference proteome</keyword>
<gene>
    <name evidence="5" type="ORF">SAMN05660841_01317</name>
</gene>
<accession>A0A1T5CH53</accession>
<dbReference type="Pfam" id="PF01037">
    <property type="entry name" value="AsnC_trans_reg"/>
    <property type="match status" value="1"/>
</dbReference>
<evidence type="ECO:0000313" key="5">
    <source>
        <dbReference type="EMBL" id="SKB58787.1"/>
    </source>
</evidence>
<dbReference type="InterPro" id="IPR011008">
    <property type="entry name" value="Dimeric_a/b-barrel"/>
</dbReference>
<dbReference type="SMART" id="SM00344">
    <property type="entry name" value="HTH_ASNC"/>
    <property type="match status" value="1"/>
</dbReference>
<dbReference type="STRING" id="1513896.SAMN05660841_01317"/>
<dbReference type="InterPro" id="IPR036390">
    <property type="entry name" value="WH_DNA-bd_sf"/>
</dbReference>
<feature type="domain" description="HTH asnC-type" evidence="4">
    <location>
        <begin position="3"/>
        <end position="64"/>
    </location>
</feature>
<dbReference type="EMBL" id="FUZF01000004">
    <property type="protein sequence ID" value="SKB58787.1"/>
    <property type="molecule type" value="Genomic_DNA"/>
</dbReference>
<protein>
    <submittedName>
        <fullName evidence="5">DNA-binding transcriptional regulator, Lrp family</fullName>
    </submittedName>
</protein>
<dbReference type="InterPro" id="IPR011991">
    <property type="entry name" value="ArsR-like_HTH"/>
</dbReference>
<keyword evidence="3" id="KW-0804">Transcription</keyword>
<dbReference type="OrthoDB" id="9800326at2"/>
<dbReference type="GO" id="GO:0005829">
    <property type="term" value="C:cytosol"/>
    <property type="evidence" value="ECO:0007669"/>
    <property type="project" value="TreeGrafter"/>
</dbReference>
<dbReference type="SUPFAM" id="SSF46785">
    <property type="entry name" value="Winged helix' DNA-binding domain"/>
    <property type="match status" value="1"/>
</dbReference>
<dbReference type="InterPro" id="IPR019888">
    <property type="entry name" value="Tscrpt_reg_AsnC-like"/>
</dbReference>
<dbReference type="PRINTS" id="PR00033">
    <property type="entry name" value="HTHASNC"/>
</dbReference>
<dbReference type="GO" id="GO:0043200">
    <property type="term" value="P:response to amino acid"/>
    <property type="evidence" value="ECO:0007669"/>
    <property type="project" value="TreeGrafter"/>
</dbReference>